<reference evidence="2 3" key="3">
    <citation type="submission" date="2019-03" db="EMBL/GenBank/DDBJ databases">
        <title>Genomic Encyclopedia of Type Strains, Phase IV (KMG-IV): sequencing the most valuable type-strain genomes for metagenomic binning, comparative biology and taxonomic classification.</title>
        <authorList>
            <person name="Goeker M."/>
        </authorList>
    </citation>
    <scope>NUCLEOTIDE SEQUENCE [LARGE SCALE GENOMIC DNA]</scope>
    <source>
        <strain evidence="2 3">DSM 103236</strain>
    </source>
</reference>
<dbReference type="EMBL" id="BMJO01000001">
    <property type="protein sequence ID" value="GGE42718.1"/>
    <property type="molecule type" value="Genomic_DNA"/>
</dbReference>
<evidence type="ECO:0000313" key="2">
    <source>
        <dbReference type="EMBL" id="TCO31024.1"/>
    </source>
</evidence>
<dbReference type="InterPro" id="IPR021457">
    <property type="entry name" value="DUF3108"/>
</dbReference>
<gene>
    <name evidence="2" type="ORF">EV200_101470</name>
    <name evidence="1" type="ORF">GCM10011413_05880</name>
</gene>
<reference evidence="1" key="1">
    <citation type="journal article" date="2014" name="Int. J. Syst. Evol. Microbiol.">
        <title>Complete genome of a new Firmicutes species belonging to the dominant human colonic microbiota ('Ruminococcus bicirculans') reveals two chromosomes and a selective capacity to utilize plant glucans.</title>
        <authorList>
            <consortium name="NISC Comparative Sequencing Program"/>
            <person name="Wegmann U."/>
            <person name="Louis P."/>
            <person name="Goesmann A."/>
            <person name="Henrissat B."/>
            <person name="Duncan S.H."/>
            <person name="Flint H.J."/>
        </authorList>
    </citation>
    <scope>NUCLEOTIDE SEQUENCE</scope>
    <source>
        <strain evidence="1">CGMCC 1.15644</strain>
    </source>
</reference>
<dbReference type="OrthoDB" id="756873at2"/>
<dbReference type="AlphaFoldDB" id="A0A4R2HNZ9"/>
<reference evidence="4" key="2">
    <citation type="journal article" date="2019" name="Int. J. Syst. Evol. Microbiol.">
        <title>The Global Catalogue of Microorganisms (GCM) 10K type strain sequencing project: providing services to taxonomists for standard genome sequencing and annotation.</title>
        <authorList>
            <consortium name="The Broad Institute Genomics Platform"/>
            <consortium name="The Broad Institute Genome Sequencing Center for Infectious Disease"/>
            <person name="Wu L."/>
            <person name="Ma J."/>
        </authorList>
    </citation>
    <scope>NUCLEOTIDE SEQUENCE [LARGE SCALE GENOMIC DNA]</scope>
    <source>
        <strain evidence="4">CGMCC 1.15644</strain>
    </source>
</reference>
<dbReference type="RefSeq" id="WP_132529183.1">
    <property type="nucleotide sequence ID" value="NZ_BMJO01000001.1"/>
</dbReference>
<sequence>MKKSYLILLLYATLPLISWSQELITPKKNLVDKKWIHNQNYQMEWTMLRDTSKFTIGFVDTKVDVLNDKIQVITTVKMKSSPWIDSTIVKKADLSPIYHASYNAQRDMSLHFGAEIKGFYQEKISGKKTEIAQQAAPGYFDSNFYPMLINWLPLKTGFKADLNIFDYNPKGKTGVIKAHILSVSEGKYQTKKSGERKVWIVEASDEIGSADGKSVYQIDQITRQLYQQRITMGNRIMEMTLVEL</sequence>
<dbReference type="Pfam" id="PF11306">
    <property type="entry name" value="DUF3108"/>
    <property type="match status" value="1"/>
</dbReference>
<proteinExistence type="predicted"/>
<protein>
    <submittedName>
        <fullName evidence="2">Uncharacterized protein</fullName>
    </submittedName>
</protein>
<dbReference type="EMBL" id="SLWO01000001">
    <property type="protein sequence ID" value="TCO31024.1"/>
    <property type="molecule type" value="Genomic_DNA"/>
</dbReference>
<comment type="caution">
    <text evidence="2">The sequence shown here is derived from an EMBL/GenBank/DDBJ whole genome shotgun (WGS) entry which is preliminary data.</text>
</comment>
<organism evidence="2 3">
    <name type="scientific">Pedobacter psychrotolerans</name>
    <dbReference type="NCBI Taxonomy" id="1843235"/>
    <lineage>
        <taxon>Bacteria</taxon>
        <taxon>Pseudomonadati</taxon>
        <taxon>Bacteroidota</taxon>
        <taxon>Sphingobacteriia</taxon>
        <taxon>Sphingobacteriales</taxon>
        <taxon>Sphingobacteriaceae</taxon>
        <taxon>Pedobacter</taxon>
    </lineage>
</organism>
<name>A0A4R2HNZ9_9SPHI</name>
<dbReference type="Proteomes" id="UP000295684">
    <property type="component" value="Unassembled WGS sequence"/>
</dbReference>
<dbReference type="Proteomes" id="UP000622648">
    <property type="component" value="Unassembled WGS sequence"/>
</dbReference>
<reference evidence="1" key="4">
    <citation type="submission" date="2024-05" db="EMBL/GenBank/DDBJ databases">
        <authorList>
            <person name="Sun Q."/>
            <person name="Zhou Y."/>
        </authorList>
    </citation>
    <scope>NUCLEOTIDE SEQUENCE</scope>
    <source>
        <strain evidence="1">CGMCC 1.15644</strain>
    </source>
</reference>
<evidence type="ECO:0000313" key="4">
    <source>
        <dbReference type="Proteomes" id="UP000622648"/>
    </source>
</evidence>
<accession>A0A4R2HNZ9</accession>
<evidence type="ECO:0000313" key="1">
    <source>
        <dbReference type="EMBL" id="GGE42718.1"/>
    </source>
</evidence>
<evidence type="ECO:0000313" key="3">
    <source>
        <dbReference type="Proteomes" id="UP000295684"/>
    </source>
</evidence>
<keyword evidence="4" id="KW-1185">Reference proteome</keyword>